<dbReference type="Proteomes" id="UP000821845">
    <property type="component" value="Chromosome 8"/>
</dbReference>
<organism evidence="1 2">
    <name type="scientific">Hyalomma asiaticum</name>
    <name type="common">Tick</name>
    <dbReference type="NCBI Taxonomy" id="266040"/>
    <lineage>
        <taxon>Eukaryota</taxon>
        <taxon>Metazoa</taxon>
        <taxon>Ecdysozoa</taxon>
        <taxon>Arthropoda</taxon>
        <taxon>Chelicerata</taxon>
        <taxon>Arachnida</taxon>
        <taxon>Acari</taxon>
        <taxon>Parasitiformes</taxon>
        <taxon>Ixodida</taxon>
        <taxon>Ixodoidea</taxon>
        <taxon>Ixodidae</taxon>
        <taxon>Hyalomminae</taxon>
        <taxon>Hyalomma</taxon>
    </lineage>
</organism>
<sequence>MAVVLRAMICLLGALSALLALSVTSVIDLWMAASDVVFVLLFPQLVSLFYLNRWTNSYGAFLGFVVGAVLRGLCGERSLGIPVVLQLPMYDAAGAEQRFPFRTFCMLTSLSAMMVGSHMARLCFEGGWLPKTFDVCGCFKDTRRRRRASSFYGDKELSKSVLTSPGGPSSNDAEPPSHAETGTVLSSPGDGTEHPPHTQAEVQDHKSDMAEAPDNRTNVVEAQEHRTNTAEAHDHRHRTNTAEARDHRPNAAESKERPRRKSSVSAKKKRRASKHAVTSPTKRREDDPGAEAAGKTSP</sequence>
<evidence type="ECO:0000313" key="2">
    <source>
        <dbReference type="Proteomes" id="UP000821845"/>
    </source>
</evidence>
<proteinExistence type="predicted"/>
<dbReference type="EMBL" id="CM023488">
    <property type="protein sequence ID" value="KAH6924780.1"/>
    <property type="molecule type" value="Genomic_DNA"/>
</dbReference>
<name>A0ACB7RQW9_HYAAI</name>
<evidence type="ECO:0000313" key="1">
    <source>
        <dbReference type="EMBL" id="KAH6924780.1"/>
    </source>
</evidence>
<reference evidence="1" key="1">
    <citation type="submission" date="2020-05" db="EMBL/GenBank/DDBJ databases">
        <title>Large-scale comparative analyses of tick genomes elucidate their genetic diversity and vector capacities.</title>
        <authorList>
            <person name="Jia N."/>
            <person name="Wang J."/>
            <person name="Shi W."/>
            <person name="Du L."/>
            <person name="Sun Y."/>
            <person name="Zhan W."/>
            <person name="Jiang J."/>
            <person name="Wang Q."/>
            <person name="Zhang B."/>
            <person name="Ji P."/>
            <person name="Sakyi L.B."/>
            <person name="Cui X."/>
            <person name="Yuan T."/>
            <person name="Jiang B."/>
            <person name="Yang W."/>
            <person name="Lam T.T.-Y."/>
            <person name="Chang Q."/>
            <person name="Ding S."/>
            <person name="Wang X."/>
            <person name="Zhu J."/>
            <person name="Ruan X."/>
            <person name="Zhao L."/>
            <person name="Wei J."/>
            <person name="Que T."/>
            <person name="Du C."/>
            <person name="Cheng J."/>
            <person name="Dai P."/>
            <person name="Han X."/>
            <person name="Huang E."/>
            <person name="Gao Y."/>
            <person name="Liu J."/>
            <person name="Shao H."/>
            <person name="Ye R."/>
            <person name="Li L."/>
            <person name="Wei W."/>
            <person name="Wang X."/>
            <person name="Wang C."/>
            <person name="Yang T."/>
            <person name="Huo Q."/>
            <person name="Li W."/>
            <person name="Guo W."/>
            <person name="Chen H."/>
            <person name="Zhou L."/>
            <person name="Ni X."/>
            <person name="Tian J."/>
            <person name="Zhou Y."/>
            <person name="Sheng Y."/>
            <person name="Liu T."/>
            <person name="Pan Y."/>
            <person name="Xia L."/>
            <person name="Li J."/>
            <person name="Zhao F."/>
            <person name="Cao W."/>
        </authorList>
    </citation>
    <scope>NUCLEOTIDE SEQUENCE</scope>
    <source>
        <strain evidence="1">Hyas-2018</strain>
    </source>
</reference>
<keyword evidence="2" id="KW-1185">Reference proteome</keyword>
<protein>
    <submittedName>
        <fullName evidence="1">Uncharacterized protein</fullName>
    </submittedName>
</protein>
<gene>
    <name evidence="1" type="ORF">HPB50_024586</name>
</gene>
<accession>A0ACB7RQW9</accession>
<comment type="caution">
    <text evidence="1">The sequence shown here is derived from an EMBL/GenBank/DDBJ whole genome shotgun (WGS) entry which is preliminary data.</text>
</comment>